<evidence type="ECO:0000259" key="2">
    <source>
        <dbReference type="PROSITE" id="PS50181"/>
    </source>
</evidence>
<dbReference type="InterPro" id="IPR001810">
    <property type="entry name" value="F-box_dom"/>
</dbReference>
<keyword evidence="1" id="KW-0833">Ubl conjugation pathway</keyword>
<dbReference type="InterPro" id="IPR036047">
    <property type="entry name" value="F-box-like_dom_sf"/>
</dbReference>
<dbReference type="SMART" id="SM00256">
    <property type="entry name" value="FBOX"/>
    <property type="match status" value="1"/>
</dbReference>
<feature type="domain" description="F-box" evidence="2">
    <location>
        <begin position="23"/>
        <end position="70"/>
    </location>
</feature>
<dbReference type="GO" id="GO:0019005">
    <property type="term" value="C:SCF ubiquitin ligase complex"/>
    <property type="evidence" value="ECO:0007669"/>
    <property type="project" value="UniProtKB-UniRule"/>
</dbReference>
<sequence length="146" mass="16766">KIANSSKSAQLTLSMRESPIAGNILSLCLPAELSEQIFLRLDLQSLCRASQVCRRWHGLIHESEAVWRGQCARLRPHCSRELERDRGQGLSWKVILMKNYPHICLKHDWLRGRFSGVQSANELQDVEMVPFDAETWGEILQAELDR</sequence>
<dbReference type="Proteomes" id="UP000261520">
    <property type="component" value="Unplaced"/>
</dbReference>
<dbReference type="Pfam" id="PF12937">
    <property type="entry name" value="F-box-like"/>
    <property type="match status" value="1"/>
</dbReference>
<evidence type="ECO:0000313" key="4">
    <source>
        <dbReference type="Proteomes" id="UP000261520"/>
    </source>
</evidence>
<dbReference type="GO" id="GO:0031146">
    <property type="term" value="P:SCF-dependent proteasomal ubiquitin-dependent protein catabolic process"/>
    <property type="evidence" value="ECO:0007669"/>
    <property type="project" value="UniProtKB-UniRule"/>
</dbReference>
<dbReference type="Gene3D" id="1.20.1280.50">
    <property type="match status" value="1"/>
</dbReference>
<dbReference type="AlphaFoldDB" id="A0A3B4AH46"/>
<accession>A0A3B4AH46</accession>
<dbReference type="Ensembl" id="ENSPMGT00000016865.1">
    <property type="protein sequence ID" value="ENSPMGP00000015806.1"/>
    <property type="gene ID" value="ENSPMGG00000012950.1"/>
</dbReference>
<protein>
    <recommendedName>
        <fullName evidence="2">F-box domain-containing protein</fullName>
    </recommendedName>
</protein>
<comment type="pathway">
    <text evidence="1">Protein modification; protein ubiquitination.</text>
</comment>
<dbReference type="PANTHER" id="PTHR12874:SF9">
    <property type="entry name" value="F-BOX ONLY PROTEIN 48"/>
    <property type="match status" value="1"/>
</dbReference>
<evidence type="ECO:0000313" key="3">
    <source>
        <dbReference type="Ensembl" id="ENSPMGP00000015806.1"/>
    </source>
</evidence>
<keyword evidence="4" id="KW-1185">Reference proteome</keyword>
<dbReference type="GO" id="GO:0005737">
    <property type="term" value="C:cytoplasm"/>
    <property type="evidence" value="ECO:0007669"/>
    <property type="project" value="TreeGrafter"/>
</dbReference>
<dbReference type="GO" id="GO:0016567">
    <property type="term" value="P:protein ubiquitination"/>
    <property type="evidence" value="ECO:0007669"/>
    <property type="project" value="UniProtKB-UniRule"/>
</dbReference>
<proteinExistence type="predicted"/>
<dbReference type="PANTHER" id="PTHR12874">
    <property type="entry name" value="F-BOX ONLY PROTEIN 48-RELATED"/>
    <property type="match status" value="1"/>
</dbReference>
<name>A0A3B4AH46_9GOBI</name>
<evidence type="ECO:0000256" key="1">
    <source>
        <dbReference type="RuleBase" id="RU369085"/>
    </source>
</evidence>
<reference evidence="3" key="1">
    <citation type="submission" date="2025-08" db="UniProtKB">
        <authorList>
            <consortium name="Ensembl"/>
        </authorList>
    </citation>
    <scope>IDENTIFICATION</scope>
</reference>
<reference evidence="3" key="2">
    <citation type="submission" date="2025-09" db="UniProtKB">
        <authorList>
            <consortium name="Ensembl"/>
        </authorList>
    </citation>
    <scope>IDENTIFICATION</scope>
</reference>
<organism evidence="3 4">
    <name type="scientific">Periophthalmus magnuspinnatus</name>
    <dbReference type="NCBI Taxonomy" id="409849"/>
    <lineage>
        <taxon>Eukaryota</taxon>
        <taxon>Metazoa</taxon>
        <taxon>Chordata</taxon>
        <taxon>Craniata</taxon>
        <taxon>Vertebrata</taxon>
        <taxon>Euteleostomi</taxon>
        <taxon>Actinopterygii</taxon>
        <taxon>Neopterygii</taxon>
        <taxon>Teleostei</taxon>
        <taxon>Neoteleostei</taxon>
        <taxon>Acanthomorphata</taxon>
        <taxon>Gobiaria</taxon>
        <taxon>Gobiiformes</taxon>
        <taxon>Gobioidei</taxon>
        <taxon>Gobiidae</taxon>
        <taxon>Oxudercinae</taxon>
        <taxon>Periophthalmus</taxon>
    </lineage>
</organism>
<dbReference type="SUPFAM" id="SSF81383">
    <property type="entry name" value="F-box domain"/>
    <property type="match status" value="1"/>
</dbReference>
<dbReference type="PROSITE" id="PS50181">
    <property type="entry name" value="FBOX"/>
    <property type="match status" value="1"/>
</dbReference>